<dbReference type="EMBL" id="GGFM01008897">
    <property type="protein sequence ID" value="MBW29648.1"/>
    <property type="molecule type" value="Transcribed_RNA"/>
</dbReference>
<name>A0A2M3ZMK6_9DIPT</name>
<proteinExistence type="predicted"/>
<dbReference type="GO" id="GO:0005840">
    <property type="term" value="C:ribosome"/>
    <property type="evidence" value="ECO:0007669"/>
    <property type="project" value="UniProtKB-KW"/>
</dbReference>
<sequence length="140" mass="15795">MYRLLQLLLRAQVVGVATLLLTAVCRSRVQTSIALATDHLVAVVLLSQDTERRLDDTTTQSQHEMQGRLLLDVVVRKGTAILQLLAGEDQTLLIRRDALLVLDLRLHILDGVRWLDLERDGLAGERFHENLHFANNVSVR</sequence>
<dbReference type="AlphaFoldDB" id="A0A2M3ZMK6"/>
<evidence type="ECO:0000313" key="1">
    <source>
        <dbReference type="EMBL" id="MBW29648.1"/>
    </source>
</evidence>
<organism evidence="1">
    <name type="scientific">Anopheles braziliensis</name>
    <dbReference type="NCBI Taxonomy" id="58242"/>
    <lineage>
        <taxon>Eukaryota</taxon>
        <taxon>Metazoa</taxon>
        <taxon>Ecdysozoa</taxon>
        <taxon>Arthropoda</taxon>
        <taxon>Hexapoda</taxon>
        <taxon>Insecta</taxon>
        <taxon>Pterygota</taxon>
        <taxon>Neoptera</taxon>
        <taxon>Endopterygota</taxon>
        <taxon>Diptera</taxon>
        <taxon>Nematocera</taxon>
        <taxon>Culicoidea</taxon>
        <taxon>Culicidae</taxon>
        <taxon>Anophelinae</taxon>
        <taxon>Anopheles</taxon>
    </lineage>
</organism>
<reference evidence="1" key="1">
    <citation type="submission" date="2018-01" db="EMBL/GenBank/DDBJ databases">
        <title>An insight into the sialome of Amazonian anophelines.</title>
        <authorList>
            <person name="Ribeiro J.M."/>
            <person name="Scarpassa V."/>
            <person name="Calvo E."/>
        </authorList>
    </citation>
    <scope>NUCLEOTIDE SEQUENCE</scope>
    <source>
        <tissue evidence="1">Salivary glands</tissue>
    </source>
</reference>
<keyword evidence="1" id="KW-0689">Ribosomal protein</keyword>
<keyword evidence="1" id="KW-0687">Ribonucleoprotein</keyword>
<protein>
    <submittedName>
        <fullName evidence="1">Putative ubiquitin/40s ribosomal protein s27a fusion</fullName>
    </submittedName>
</protein>
<accession>A0A2M3ZMK6</accession>